<dbReference type="OrthoDB" id="3246989at2759"/>
<evidence type="ECO:0000313" key="4">
    <source>
        <dbReference type="EMBL" id="ORY84651.1"/>
    </source>
</evidence>
<accession>A0A1Y2FKY1</accession>
<evidence type="ECO:0000256" key="1">
    <source>
        <dbReference type="SAM" id="Coils"/>
    </source>
</evidence>
<dbReference type="InterPro" id="IPR036047">
    <property type="entry name" value="F-box-like_dom_sf"/>
</dbReference>
<dbReference type="Pfam" id="PF00646">
    <property type="entry name" value="F-box"/>
    <property type="match status" value="1"/>
</dbReference>
<feature type="coiled-coil region" evidence="1">
    <location>
        <begin position="259"/>
        <end position="293"/>
    </location>
</feature>
<feature type="region of interest" description="Disordered" evidence="2">
    <location>
        <begin position="1"/>
        <end position="23"/>
    </location>
</feature>
<feature type="domain" description="F-box" evidence="3">
    <location>
        <begin position="34"/>
        <end position="83"/>
    </location>
</feature>
<protein>
    <recommendedName>
        <fullName evidence="3">F-box domain-containing protein</fullName>
    </recommendedName>
</protein>
<feature type="region of interest" description="Disordered" evidence="2">
    <location>
        <begin position="351"/>
        <end position="386"/>
    </location>
</feature>
<dbReference type="Proteomes" id="UP000193467">
    <property type="component" value="Unassembled WGS sequence"/>
</dbReference>
<keyword evidence="5" id="KW-1185">Reference proteome</keyword>
<proteinExistence type="predicted"/>
<comment type="caution">
    <text evidence="4">The sequence shown here is derived from an EMBL/GenBank/DDBJ whole genome shotgun (WGS) entry which is preliminary data.</text>
</comment>
<dbReference type="CDD" id="cd09917">
    <property type="entry name" value="F-box_SF"/>
    <property type="match status" value="1"/>
</dbReference>
<dbReference type="SUPFAM" id="SSF81383">
    <property type="entry name" value="F-box domain"/>
    <property type="match status" value="1"/>
</dbReference>
<dbReference type="AlphaFoldDB" id="A0A1Y2FKY1"/>
<keyword evidence="1" id="KW-0175">Coiled coil</keyword>
<evidence type="ECO:0000313" key="5">
    <source>
        <dbReference type="Proteomes" id="UP000193467"/>
    </source>
</evidence>
<organism evidence="4 5">
    <name type="scientific">Leucosporidium creatinivorum</name>
    <dbReference type="NCBI Taxonomy" id="106004"/>
    <lineage>
        <taxon>Eukaryota</taxon>
        <taxon>Fungi</taxon>
        <taxon>Dikarya</taxon>
        <taxon>Basidiomycota</taxon>
        <taxon>Pucciniomycotina</taxon>
        <taxon>Microbotryomycetes</taxon>
        <taxon>Leucosporidiales</taxon>
        <taxon>Leucosporidium</taxon>
    </lineage>
</organism>
<reference evidence="4 5" key="1">
    <citation type="submission" date="2016-07" db="EMBL/GenBank/DDBJ databases">
        <title>Pervasive Adenine N6-methylation of Active Genes in Fungi.</title>
        <authorList>
            <consortium name="DOE Joint Genome Institute"/>
            <person name="Mondo S.J."/>
            <person name="Dannebaum R.O."/>
            <person name="Kuo R.C."/>
            <person name="Labutti K."/>
            <person name="Haridas S."/>
            <person name="Kuo A."/>
            <person name="Salamov A."/>
            <person name="Ahrendt S.R."/>
            <person name="Lipzen A."/>
            <person name="Sullivan W."/>
            <person name="Andreopoulos W.B."/>
            <person name="Clum A."/>
            <person name="Lindquist E."/>
            <person name="Daum C."/>
            <person name="Ramamoorthy G.K."/>
            <person name="Gryganskyi A."/>
            <person name="Culley D."/>
            <person name="Magnuson J.K."/>
            <person name="James T.Y."/>
            <person name="O'Malley M.A."/>
            <person name="Stajich J.E."/>
            <person name="Spatafora J.W."/>
            <person name="Visel A."/>
            <person name="Grigoriev I.V."/>
        </authorList>
    </citation>
    <scope>NUCLEOTIDE SEQUENCE [LARGE SCALE GENOMIC DNA]</scope>
    <source>
        <strain evidence="4 5">62-1032</strain>
    </source>
</reference>
<sequence>MSSNMEKPAKRARSSSPPSDHAEHDIKLISKDGLELLLQMPLDVVAEICSHLPVPDLLNLARSSKGLRSLVLSRSFRPVWARARRGMALGLPDLEAIDMDEIQYALWVFGSGRCQRCNATSWQGVSMRTWDLMITECSKCRESSLIPVNKLKRGLRNGLSDLHESTLSCVPTFTPVDPYRNKPAKETVSRRDLVSQLNDKLNKLQALDEQETAERAILQLRAKGSTSKKAMAPVSVEWDLSTPHTSRVDAFVAKKMLWLEKFKTEATAIKKGINKYEAQLAKLAREQANRESAARRQKEQALKKAIIDSGWTEELYNTWNSSRRYSKPRPDTTPQTDPAYWTAAKAAAESTLAAQQAHQRQEAERRALQSRQASRKSQIAKRYNRLRDAETGDATHTFPSLDAFYGFEAIKPFWEKDDGTKLNEETWTSSLRAIRKQIAAFVAKKRKEVIQQILVATTNASYAALPTSPDDYSPTHYPSSWFAPVTRQFIQQSTYNSLRLVKYPDVLSANRSSYSHGYGYSYLSSYNYFNTTSDRVQTIRSILSAADLDEATATEADLDALDGRLHWVQQPKSRKKRRGG</sequence>
<dbReference type="InParanoid" id="A0A1Y2FKY1"/>
<evidence type="ECO:0000259" key="3">
    <source>
        <dbReference type="PROSITE" id="PS50181"/>
    </source>
</evidence>
<dbReference type="PROSITE" id="PS50181">
    <property type="entry name" value="FBOX"/>
    <property type="match status" value="1"/>
</dbReference>
<dbReference type="SMART" id="SM00256">
    <property type="entry name" value="FBOX"/>
    <property type="match status" value="1"/>
</dbReference>
<dbReference type="EMBL" id="MCGR01000017">
    <property type="protein sequence ID" value="ORY84651.1"/>
    <property type="molecule type" value="Genomic_DNA"/>
</dbReference>
<evidence type="ECO:0000256" key="2">
    <source>
        <dbReference type="SAM" id="MobiDB-lite"/>
    </source>
</evidence>
<gene>
    <name evidence="4" type="ORF">BCR35DRAFT_57704</name>
</gene>
<dbReference type="InterPro" id="IPR001810">
    <property type="entry name" value="F-box_dom"/>
</dbReference>
<name>A0A1Y2FKY1_9BASI</name>